<evidence type="ECO:0000256" key="7">
    <source>
        <dbReference type="ARBA" id="ARBA00023128"/>
    </source>
</evidence>
<protein>
    <recommendedName>
        <fullName evidence="9">Ubiquinone biosynthesis protein</fullName>
    </recommendedName>
</protein>
<evidence type="ECO:0000256" key="4">
    <source>
        <dbReference type="ARBA" id="ARBA00022688"/>
    </source>
</evidence>
<dbReference type="Gene3D" id="1.10.357.10">
    <property type="entry name" value="Tetracycline Repressor, domain 2"/>
    <property type="match status" value="1"/>
</dbReference>
<accession>A0A9D3Q312</accession>
<comment type="subcellular location">
    <subcellularLocation>
        <location evidence="1 9">Mitochondrion</location>
    </subcellularLocation>
</comment>
<feature type="compositionally biased region" description="Polar residues" evidence="10">
    <location>
        <begin position="189"/>
        <end position="205"/>
    </location>
</feature>
<evidence type="ECO:0000256" key="9">
    <source>
        <dbReference type="RuleBase" id="RU366063"/>
    </source>
</evidence>
<dbReference type="GO" id="GO:0005743">
    <property type="term" value="C:mitochondrial inner membrane"/>
    <property type="evidence" value="ECO:0007669"/>
    <property type="project" value="TreeGrafter"/>
</dbReference>
<evidence type="ECO:0000256" key="2">
    <source>
        <dbReference type="ARBA" id="ARBA00004749"/>
    </source>
</evidence>
<sequence>MAALLRGLRFGRVLRGFGAGIAPPRRGFRPNPLPLRRAQDESTPGKVAAATAQEVPISGSRPEHVVVTSGSAPEQDVLKSETTLQPEVPTSGSGPEHVVITSGSEPEQEVPAFGSAPEQEGFTSQTTPEPEVLTSGIAPEQEGFTSQTTPEPEVLTSGSAPEQDVLKSEMTPEPEVLTCGSGPEHVVVTSGSAPEQEGITSQTTPEPEVLMSGSAPEQDMFKSETTPDQEVPTTASAPEQEVTGSQPEEEQDVTLSPPEPEATREDTPQPDTGGGLGTEEPLEARVLTAALEFVPQLGWSAEAIAAGAEAIGCSPSSGTAGDLVLHFVRRCTGELAEFLVEEGKKVKPEDPEAVAEFLRVAVETRLRMLIPYIHTWPQAMSLLLLPHHLPQSLKLLSSLMDEIWYHAGDRSTDVTRHARRAALTGVYSAAQLVMLQDSSPGYQDTWRFLGNRVRDIAKMADAANKVQSTGEAVVQGIMGAAVTLRNLASLNERR</sequence>
<dbReference type="InterPro" id="IPR012762">
    <property type="entry name" value="Ubiq_biosynth_COQ9"/>
</dbReference>
<feature type="compositionally biased region" description="Polar residues" evidence="10">
    <location>
        <begin position="223"/>
        <end position="246"/>
    </location>
</feature>
<comment type="subunit">
    <text evidence="8">Homodimer. Heterodimer; two heterodimers of COQ7:COQ9 come together on the same side of the lipid pseudo-bilayer and form a curved tetramer with a hydrophobic surface suitable for membrane interaction. These two tetramers assemble into a soluble octamer with a pseudo-bilayer of lipids captured within. Interacts with COQ7; this interaction allows ubiquinone (CoQ) isoprene intermediates presentation to COQ7 and facilitates the COQ7-mediated hydroxylase step.</text>
</comment>
<evidence type="ECO:0000313" key="14">
    <source>
        <dbReference type="Proteomes" id="UP001046870"/>
    </source>
</evidence>
<dbReference type="PANTHER" id="PTHR21427:SF19">
    <property type="entry name" value="UBIQUINONE BIOSYNTHESIS PROTEIN COQ9, MITOCHONDRIAL"/>
    <property type="match status" value="1"/>
</dbReference>
<evidence type="ECO:0000256" key="1">
    <source>
        <dbReference type="ARBA" id="ARBA00004173"/>
    </source>
</evidence>
<keyword evidence="14" id="KW-1185">Reference proteome</keyword>
<dbReference type="Proteomes" id="UP001046870">
    <property type="component" value="Chromosome 7"/>
</dbReference>
<proteinExistence type="inferred from homology"/>
<feature type="compositionally biased region" description="Polar residues" evidence="10">
    <location>
        <begin position="80"/>
        <end position="93"/>
    </location>
</feature>
<comment type="function">
    <text evidence="9">Membrane-associated protein that warps the membrane surface to access and bind aromatic isoprenes with high specificity, including ubiquinone (CoQ) isoprene intermediates and presents them directly to Coq7, therefore facilitating the Coq7-mediated hydroxylase step. Participates in the biosynthesis of coenzyme Q, also named ubiquinone, an essential lipid-soluble electron transporter for aerobic cellular respiration.</text>
</comment>
<organism evidence="13 14">
    <name type="scientific">Megalops atlanticus</name>
    <name type="common">Tarpon</name>
    <name type="synonym">Clupea gigantea</name>
    <dbReference type="NCBI Taxonomy" id="7932"/>
    <lineage>
        <taxon>Eukaryota</taxon>
        <taxon>Metazoa</taxon>
        <taxon>Chordata</taxon>
        <taxon>Craniata</taxon>
        <taxon>Vertebrata</taxon>
        <taxon>Euteleostomi</taxon>
        <taxon>Actinopterygii</taxon>
        <taxon>Neopterygii</taxon>
        <taxon>Teleostei</taxon>
        <taxon>Elopiformes</taxon>
        <taxon>Megalopidae</taxon>
        <taxon>Megalops</taxon>
    </lineage>
</organism>
<evidence type="ECO:0000256" key="3">
    <source>
        <dbReference type="ARBA" id="ARBA00010766"/>
    </source>
</evidence>
<feature type="region of interest" description="Disordered" evidence="10">
    <location>
        <begin position="21"/>
        <end position="279"/>
    </location>
</feature>
<evidence type="ECO:0000313" key="13">
    <source>
        <dbReference type="EMBL" id="KAG7473222.1"/>
    </source>
</evidence>
<feature type="compositionally biased region" description="Polar residues" evidence="10">
    <location>
        <begin position="143"/>
        <end position="160"/>
    </location>
</feature>
<comment type="caution">
    <text evidence="13">The sequence shown here is derived from an EMBL/GenBank/DDBJ whole genome shotgun (WGS) entry which is preliminary data.</text>
</comment>
<keyword evidence="4 9" id="KW-0831">Ubiquinone biosynthesis</keyword>
<dbReference type="GO" id="GO:0008289">
    <property type="term" value="F:lipid binding"/>
    <property type="evidence" value="ECO:0007669"/>
    <property type="project" value="UniProtKB-UniRule"/>
</dbReference>
<feature type="domain" description="COQ9 C-terminal" evidence="11">
    <location>
        <begin position="390"/>
        <end position="459"/>
    </location>
</feature>
<keyword evidence="7 9" id="KW-0496">Mitochondrion</keyword>
<dbReference type="InterPro" id="IPR013718">
    <property type="entry name" value="COQ9_C"/>
</dbReference>
<evidence type="ECO:0000259" key="12">
    <source>
        <dbReference type="Pfam" id="PF21392"/>
    </source>
</evidence>
<comment type="similarity">
    <text evidence="3 9">Belongs to the COQ9 family.</text>
</comment>
<dbReference type="NCBIfam" id="TIGR02396">
    <property type="entry name" value="diverge_rpsU"/>
    <property type="match status" value="1"/>
</dbReference>
<dbReference type="FunFam" id="1.10.357.10:FF:000004">
    <property type="entry name" value="Ubiquinone biosynthesis protein COQ9, mitochondrial"/>
    <property type="match status" value="1"/>
</dbReference>
<dbReference type="Pfam" id="PF21392">
    <property type="entry name" value="COQ9_N"/>
    <property type="match status" value="1"/>
</dbReference>
<keyword evidence="5" id="KW-0809">Transit peptide</keyword>
<dbReference type="AlphaFoldDB" id="A0A9D3Q312"/>
<keyword evidence="6 9" id="KW-0446">Lipid-binding</keyword>
<name>A0A9D3Q312_MEGAT</name>
<dbReference type="PANTHER" id="PTHR21427">
    <property type="entry name" value="UBIQUINONE BIOSYNTHESIS PROTEIN COQ9, MITOCHONDRIAL"/>
    <property type="match status" value="1"/>
</dbReference>
<evidence type="ECO:0000256" key="10">
    <source>
        <dbReference type="SAM" id="MobiDB-lite"/>
    </source>
</evidence>
<evidence type="ECO:0000259" key="11">
    <source>
        <dbReference type="Pfam" id="PF08511"/>
    </source>
</evidence>
<evidence type="ECO:0000256" key="8">
    <source>
        <dbReference type="ARBA" id="ARBA00062895"/>
    </source>
</evidence>
<feature type="domain" description="Ubiquinone biosynthesis protein COQ9 HTH" evidence="12">
    <location>
        <begin position="279"/>
        <end position="309"/>
    </location>
</feature>
<evidence type="ECO:0000256" key="5">
    <source>
        <dbReference type="ARBA" id="ARBA00022946"/>
    </source>
</evidence>
<gene>
    <name evidence="13" type="ORF">MATL_G00093270</name>
</gene>
<dbReference type="InterPro" id="IPR048674">
    <property type="entry name" value="COQ9_HTH"/>
</dbReference>
<dbReference type="OrthoDB" id="619536at2759"/>
<comment type="pathway">
    <text evidence="2 9">Cofactor biosynthesis; ubiquinone biosynthesis.</text>
</comment>
<dbReference type="GO" id="GO:0006744">
    <property type="term" value="P:ubiquinone biosynthetic process"/>
    <property type="evidence" value="ECO:0007669"/>
    <property type="project" value="UniProtKB-UniRule"/>
</dbReference>
<dbReference type="Pfam" id="PF08511">
    <property type="entry name" value="COQ9"/>
    <property type="match status" value="1"/>
</dbReference>
<reference evidence="13" key="1">
    <citation type="submission" date="2021-01" db="EMBL/GenBank/DDBJ databases">
        <authorList>
            <person name="Zahm M."/>
            <person name="Roques C."/>
            <person name="Cabau C."/>
            <person name="Klopp C."/>
            <person name="Donnadieu C."/>
            <person name="Jouanno E."/>
            <person name="Lampietro C."/>
            <person name="Louis A."/>
            <person name="Herpin A."/>
            <person name="Echchiki A."/>
            <person name="Berthelot C."/>
            <person name="Parey E."/>
            <person name="Roest-Crollius H."/>
            <person name="Braasch I."/>
            <person name="Postlethwait J."/>
            <person name="Bobe J."/>
            <person name="Montfort J."/>
            <person name="Bouchez O."/>
            <person name="Begum T."/>
            <person name="Mejri S."/>
            <person name="Adams A."/>
            <person name="Chen W.-J."/>
            <person name="Guiguen Y."/>
        </authorList>
    </citation>
    <scope>NUCLEOTIDE SEQUENCE</scope>
    <source>
        <strain evidence="13">YG-15Mar2019-1</strain>
        <tissue evidence="13">Brain</tissue>
    </source>
</reference>
<evidence type="ECO:0000256" key="6">
    <source>
        <dbReference type="ARBA" id="ARBA00023121"/>
    </source>
</evidence>
<dbReference type="EMBL" id="JAFDVH010000007">
    <property type="protein sequence ID" value="KAG7473222.1"/>
    <property type="molecule type" value="Genomic_DNA"/>
</dbReference>